<organism evidence="1 2">
    <name type="scientific">Carpinus fangiana</name>
    <dbReference type="NCBI Taxonomy" id="176857"/>
    <lineage>
        <taxon>Eukaryota</taxon>
        <taxon>Viridiplantae</taxon>
        <taxon>Streptophyta</taxon>
        <taxon>Embryophyta</taxon>
        <taxon>Tracheophyta</taxon>
        <taxon>Spermatophyta</taxon>
        <taxon>Magnoliopsida</taxon>
        <taxon>eudicotyledons</taxon>
        <taxon>Gunneridae</taxon>
        <taxon>Pentapetalae</taxon>
        <taxon>rosids</taxon>
        <taxon>fabids</taxon>
        <taxon>Fagales</taxon>
        <taxon>Betulaceae</taxon>
        <taxon>Carpinus</taxon>
    </lineage>
</organism>
<dbReference type="Proteomes" id="UP000327013">
    <property type="component" value="Chromosome 7"/>
</dbReference>
<evidence type="ECO:0000313" key="1">
    <source>
        <dbReference type="EMBL" id="KAE8099641.1"/>
    </source>
</evidence>
<accession>A0A5N6RJN6</accession>
<name>A0A5N6RJN6_9ROSI</name>
<evidence type="ECO:0000313" key="2">
    <source>
        <dbReference type="Proteomes" id="UP000327013"/>
    </source>
</evidence>
<protein>
    <submittedName>
        <fullName evidence="1">Uncharacterized protein</fullName>
    </submittedName>
</protein>
<dbReference type="EMBL" id="CM017327">
    <property type="protein sequence ID" value="KAE8099641.1"/>
    <property type="molecule type" value="Genomic_DNA"/>
</dbReference>
<dbReference type="AlphaFoldDB" id="A0A5N6RJN6"/>
<gene>
    <name evidence="1" type="ORF">FH972_017606</name>
</gene>
<reference evidence="1 2" key="1">
    <citation type="submission" date="2019-06" db="EMBL/GenBank/DDBJ databases">
        <title>A chromosomal-level reference genome of Carpinus fangiana (Coryloideae, Betulaceae).</title>
        <authorList>
            <person name="Yang X."/>
            <person name="Wang Z."/>
            <person name="Zhang L."/>
            <person name="Hao G."/>
            <person name="Liu J."/>
            <person name="Yang Y."/>
        </authorList>
    </citation>
    <scope>NUCLEOTIDE SEQUENCE [LARGE SCALE GENOMIC DNA]</scope>
    <source>
        <strain evidence="1">Cfa_2016G</strain>
        <tissue evidence="1">Leaf</tissue>
    </source>
</reference>
<keyword evidence="2" id="KW-1185">Reference proteome</keyword>
<proteinExistence type="predicted"/>
<sequence>MEGVEDQQPWMPRPWSRRPIDEGLRRLMASTTKETYNCGSLAMETHNRGVFGHGSHDPSL</sequence>